<name>A0ABR2L004_9EUKA</name>
<reference evidence="6 7" key="1">
    <citation type="submission" date="2024-04" db="EMBL/GenBank/DDBJ databases">
        <title>Tritrichomonas musculus Genome.</title>
        <authorList>
            <person name="Alves-Ferreira E."/>
            <person name="Grigg M."/>
            <person name="Lorenzi H."/>
            <person name="Galac M."/>
        </authorList>
    </citation>
    <scope>NUCLEOTIDE SEQUENCE [LARGE SCALE GENOMIC DNA]</scope>
    <source>
        <strain evidence="6 7">EAF2021</strain>
    </source>
</reference>
<dbReference type="PANTHER" id="PTHR23257:SF958">
    <property type="entry name" value="SERINE_THREONINE-PROTEIN KINASE WNK4"/>
    <property type="match status" value="1"/>
</dbReference>
<dbReference type="PROSITE" id="PS00107">
    <property type="entry name" value="PROTEIN_KINASE_ATP"/>
    <property type="match status" value="1"/>
</dbReference>
<evidence type="ECO:0000256" key="2">
    <source>
        <dbReference type="ARBA" id="ARBA00022840"/>
    </source>
</evidence>
<dbReference type="EMBL" id="JAPFFF010000002">
    <property type="protein sequence ID" value="KAK8896502.1"/>
    <property type="molecule type" value="Genomic_DNA"/>
</dbReference>
<keyword evidence="7" id="KW-1185">Reference proteome</keyword>
<dbReference type="InterPro" id="IPR008271">
    <property type="entry name" value="Ser/Thr_kinase_AS"/>
</dbReference>
<evidence type="ECO:0000256" key="1">
    <source>
        <dbReference type="ARBA" id="ARBA00022741"/>
    </source>
</evidence>
<dbReference type="Proteomes" id="UP001470230">
    <property type="component" value="Unassembled WGS sequence"/>
</dbReference>
<keyword evidence="4" id="KW-0418">Kinase</keyword>
<organism evidence="6 7">
    <name type="scientific">Tritrichomonas musculus</name>
    <dbReference type="NCBI Taxonomy" id="1915356"/>
    <lineage>
        <taxon>Eukaryota</taxon>
        <taxon>Metamonada</taxon>
        <taxon>Parabasalia</taxon>
        <taxon>Tritrichomonadida</taxon>
        <taxon>Tritrichomonadidae</taxon>
        <taxon>Tritrichomonas</taxon>
    </lineage>
</organism>
<dbReference type="SMART" id="SM00220">
    <property type="entry name" value="S_TKc"/>
    <property type="match status" value="1"/>
</dbReference>
<dbReference type="Gene3D" id="1.10.510.10">
    <property type="entry name" value="Transferase(Phosphotransferase) domain 1"/>
    <property type="match status" value="1"/>
</dbReference>
<comment type="similarity">
    <text evidence="4">Belongs to the protein kinase superfamily.</text>
</comment>
<comment type="caution">
    <text evidence="6">The sequence shown here is derived from an EMBL/GenBank/DDBJ whole genome shotgun (WGS) entry which is preliminary data.</text>
</comment>
<evidence type="ECO:0000313" key="6">
    <source>
        <dbReference type="EMBL" id="KAK8896502.1"/>
    </source>
</evidence>
<dbReference type="SUPFAM" id="SSF56112">
    <property type="entry name" value="Protein kinase-like (PK-like)"/>
    <property type="match status" value="1"/>
</dbReference>
<gene>
    <name evidence="6" type="ORF">M9Y10_014409</name>
</gene>
<proteinExistence type="inferred from homology"/>
<dbReference type="Pfam" id="PF00069">
    <property type="entry name" value="Pkinase"/>
    <property type="match status" value="1"/>
</dbReference>
<sequence>MEIPIELQNKLVDLSNYEKGEFLGKGKFGKVYLTTEKSSGKQYAAKILNEEVSLDKSSSYCDQDFDFSEFQIMASNSYPALLGLTGFSMTNFVGDPHPTIIYPLMTNNTVKSFFNNIQKTNTRVFIILLGIAIGMRHLHSKNIVHRDLKSDNVLLDENFYPYIADFGFSKQGDDENFLFKTRVCTPLYGAPEIFRRKGKYDKKVDVFSFSILAYQLLLNKAPYDKTVLGYTFENFSAKILKNELRPETDFIRNTIIKSFLERCWSPKPDERPSFDQIIKEMTEQRFYSDFGIIITEVIKYLDVFGSEFEEIKNKLITDNNININDNDSDDESCNELSSDTDEDILGLTYTEMKFILRTINVSEQKFIDWARHYHYDPENDNIDMKRKTFIDHMTSNTIYDRKVITIIYDYNHPRNQDDDIQTQIIGVASMNDLTDS</sequence>
<dbReference type="PROSITE" id="PS50011">
    <property type="entry name" value="PROTEIN_KINASE_DOM"/>
    <property type="match status" value="1"/>
</dbReference>
<dbReference type="InterPro" id="IPR000719">
    <property type="entry name" value="Prot_kinase_dom"/>
</dbReference>
<evidence type="ECO:0000256" key="3">
    <source>
        <dbReference type="PROSITE-ProRule" id="PRU10141"/>
    </source>
</evidence>
<feature type="domain" description="Protein kinase" evidence="5">
    <location>
        <begin position="17"/>
        <end position="287"/>
    </location>
</feature>
<dbReference type="PANTHER" id="PTHR23257">
    <property type="entry name" value="SERINE-THREONINE PROTEIN KINASE"/>
    <property type="match status" value="1"/>
</dbReference>
<keyword evidence="4" id="KW-0808">Transferase</keyword>
<keyword evidence="2 3" id="KW-0067">ATP-binding</keyword>
<dbReference type="InterPro" id="IPR017441">
    <property type="entry name" value="Protein_kinase_ATP_BS"/>
</dbReference>
<keyword evidence="1 3" id="KW-0547">Nucleotide-binding</keyword>
<dbReference type="InterPro" id="IPR050167">
    <property type="entry name" value="Ser_Thr_protein_kinase"/>
</dbReference>
<protein>
    <recommendedName>
        <fullName evidence="5">Protein kinase domain-containing protein</fullName>
    </recommendedName>
</protein>
<keyword evidence="4" id="KW-0723">Serine/threonine-protein kinase</keyword>
<feature type="binding site" evidence="3">
    <location>
        <position position="46"/>
    </location>
    <ligand>
        <name>ATP</name>
        <dbReference type="ChEBI" id="CHEBI:30616"/>
    </ligand>
</feature>
<dbReference type="InterPro" id="IPR011009">
    <property type="entry name" value="Kinase-like_dom_sf"/>
</dbReference>
<dbReference type="PROSITE" id="PS00108">
    <property type="entry name" value="PROTEIN_KINASE_ST"/>
    <property type="match status" value="1"/>
</dbReference>
<evidence type="ECO:0000259" key="5">
    <source>
        <dbReference type="PROSITE" id="PS50011"/>
    </source>
</evidence>
<evidence type="ECO:0000256" key="4">
    <source>
        <dbReference type="RuleBase" id="RU000304"/>
    </source>
</evidence>
<accession>A0ABR2L004</accession>
<evidence type="ECO:0000313" key="7">
    <source>
        <dbReference type="Proteomes" id="UP001470230"/>
    </source>
</evidence>